<protein>
    <submittedName>
        <fullName evidence="2">Uncharacterized protein</fullName>
    </submittedName>
</protein>
<gene>
    <name evidence="2" type="ORF">RRG08_026093</name>
</gene>
<reference evidence="2" key="1">
    <citation type="journal article" date="2023" name="G3 (Bethesda)">
        <title>A reference genome for the long-term kleptoplast-retaining sea slug Elysia crispata morphotype clarki.</title>
        <authorList>
            <person name="Eastman K.E."/>
            <person name="Pendleton A.L."/>
            <person name="Shaikh M.A."/>
            <person name="Suttiyut T."/>
            <person name="Ogas R."/>
            <person name="Tomko P."/>
            <person name="Gavelis G."/>
            <person name="Widhalm J.R."/>
            <person name="Wisecaver J.H."/>
        </authorList>
    </citation>
    <scope>NUCLEOTIDE SEQUENCE</scope>
    <source>
        <strain evidence="2">ECLA1</strain>
    </source>
</reference>
<dbReference type="Proteomes" id="UP001283361">
    <property type="component" value="Unassembled WGS sequence"/>
</dbReference>
<organism evidence="2 3">
    <name type="scientific">Elysia crispata</name>
    <name type="common">lettuce slug</name>
    <dbReference type="NCBI Taxonomy" id="231223"/>
    <lineage>
        <taxon>Eukaryota</taxon>
        <taxon>Metazoa</taxon>
        <taxon>Spiralia</taxon>
        <taxon>Lophotrochozoa</taxon>
        <taxon>Mollusca</taxon>
        <taxon>Gastropoda</taxon>
        <taxon>Heterobranchia</taxon>
        <taxon>Euthyneura</taxon>
        <taxon>Panpulmonata</taxon>
        <taxon>Sacoglossa</taxon>
        <taxon>Placobranchoidea</taxon>
        <taxon>Plakobranchidae</taxon>
        <taxon>Elysia</taxon>
    </lineage>
</organism>
<proteinExistence type="predicted"/>
<sequence length="132" mass="15148">MWDLWTEVDVFSKRKEQMEKKERGGARIGISGCVDKHSSEARRKGRPSQGIQDSIRDSRNTALVTPKYQPGKCSAASADQLYFCVMENYDRPVFANSARALWQSDRVVMHLMDFFLISYFYKSDVKAVLVTL</sequence>
<comment type="caution">
    <text evidence="2">The sequence shown here is derived from an EMBL/GenBank/DDBJ whole genome shotgun (WGS) entry which is preliminary data.</text>
</comment>
<dbReference type="EMBL" id="JAWDGP010005602">
    <property type="protein sequence ID" value="KAK3755363.1"/>
    <property type="molecule type" value="Genomic_DNA"/>
</dbReference>
<accession>A0AAE0YRH2</accession>
<name>A0AAE0YRH2_9GAST</name>
<dbReference type="AlphaFoldDB" id="A0AAE0YRH2"/>
<keyword evidence="3" id="KW-1185">Reference proteome</keyword>
<feature type="region of interest" description="Disordered" evidence="1">
    <location>
        <begin position="21"/>
        <end position="58"/>
    </location>
</feature>
<evidence type="ECO:0000256" key="1">
    <source>
        <dbReference type="SAM" id="MobiDB-lite"/>
    </source>
</evidence>
<evidence type="ECO:0000313" key="3">
    <source>
        <dbReference type="Proteomes" id="UP001283361"/>
    </source>
</evidence>
<evidence type="ECO:0000313" key="2">
    <source>
        <dbReference type="EMBL" id="KAK3755363.1"/>
    </source>
</evidence>